<protein>
    <submittedName>
        <fullName evidence="2">Membrane protein</fullName>
    </submittedName>
</protein>
<feature type="transmembrane region" description="Helical" evidence="1">
    <location>
        <begin position="283"/>
        <end position="301"/>
    </location>
</feature>
<accession>A0A0R2LVC9</accession>
<comment type="caution">
    <text evidence="2">The sequence shown here is derived from an EMBL/GenBank/DDBJ whole genome shotgun (WGS) entry which is preliminary data.</text>
</comment>
<keyword evidence="1" id="KW-0472">Membrane</keyword>
<dbReference type="Proteomes" id="UP000051906">
    <property type="component" value="Unassembled WGS sequence"/>
</dbReference>
<feature type="transmembrane region" description="Helical" evidence="1">
    <location>
        <begin position="116"/>
        <end position="134"/>
    </location>
</feature>
<name>A0A0R2LVC9_9LACO</name>
<dbReference type="Pfam" id="PF13367">
    <property type="entry name" value="PrsW-protease"/>
    <property type="match status" value="1"/>
</dbReference>
<keyword evidence="3" id="KW-1185">Reference proteome</keyword>
<feature type="transmembrane region" description="Helical" evidence="1">
    <location>
        <begin position="216"/>
        <end position="236"/>
    </location>
</feature>
<dbReference type="GO" id="GO:0008233">
    <property type="term" value="F:peptidase activity"/>
    <property type="evidence" value="ECO:0007669"/>
    <property type="project" value="InterPro"/>
</dbReference>
<dbReference type="InterPro" id="IPR026898">
    <property type="entry name" value="PrsW"/>
</dbReference>
<feature type="transmembrane region" description="Helical" evidence="1">
    <location>
        <begin position="146"/>
        <end position="165"/>
    </location>
</feature>
<keyword evidence="1" id="KW-0812">Transmembrane</keyword>
<feature type="transmembrane region" description="Helical" evidence="1">
    <location>
        <begin position="248"/>
        <end position="271"/>
    </location>
</feature>
<evidence type="ECO:0000256" key="1">
    <source>
        <dbReference type="SAM" id="Phobius"/>
    </source>
</evidence>
<sequence>MPATQETAPVANESNQIKDLYDTATAKLNHYTGEEGAVKVNLSDLFSEVFKHHSKGEANAIFIAGTETTTPALADVSDEWAKPWLFSRILLGFLLAFAVLLYMADAFHNQNAIPGLILVGAFAVPFSGLVFFFEADAFKDVSLFEVVKVFFIGGIFSLVVTLFLYQFVTFSTTSQIFGVMTLKDSLSIGLVEELGKVLIISYFISQLNVKHILDGILIGAAVGAGFAAFETAGYIYSAGDQLVAVAILRGWSAIGGHLVWAAISGGALMVVKRAKPFKFSQMLDVRFLVFFALAVLMHATLDWDVTILGSSYAKLILLIVVAWIIVFVLMSAGLKEISHLKQQAQS</sequence>
<keyword evidence="1" id="KW-1133">Transmembrane helix</keyword>
<feature type="transmembrane region" description="Helical" evidence="1">
    <location>
        <begin position="85"/>
        <end position="104"/>
    </location>
</feature>
<feature type="transmembrane region" description="Helical" evidence="1">
    <location>
        <begin position="313"/>
        <end position="334"/>
    </location>
</feature>
<evidence type="ECO:0000313" key="3">
    <source>
        <dbReference type="Proteomes" id="UP000051906"/>
    </source>
</evidence>
<dbReference type="PANTHER" id="PTHR36844:SF1">
    <property type="entry name" value="PROTEASE PRSW"/>
    <property type="match status" value="1"/>
</dbReference>
<dbReference type="PANTHER" id="PTHR36844">
    <property type="entry name" value="PROTEASE PRSW"/>
    <property type="match status" value="1"/>
</dbReference>
<dbReference type="AlphaFoldDB" id="A0A0R2LVC9"/>
<feature type="transmembrane region" description="Helical" evidence="1">
    <location>
        <begin position="185"/>
        <end position="204"/>
    </location>
</feature>
<gene>
    <name evidence="2" type="ORF">IV54_GL001776</name>
</gene>
<dbReference type="STRING" id="616990.IV54_GL001776"/>
<evidence type="ECO:0000313" key="2">
    <source>
        <dbReference type="EMBL" id="KRO05512.1"/>
    </source>
</evidence>
<dbReference type="EMBL" id="JQCA01000004">
    <property type="protein sequence ID" value="KRO05512.1"/>
    <property type="molecule type" value="Genomic_DNA"/>
</dbReference>
<reference evidence="2 3" key="1">
    <citation type="journal article" date="2015" name="Genome Announc.">
        <title>Expanding the biotechnology potential of lactobacilli through comparative genomics of 213 strains and associated genera.</title>
        <authorList>
            <person name="Sun Z."/>
            <person name="Harris H.M."/>
            <person name="McCann A."/>
            <person name="Guo C."/>
            <person name="Argimon S."/>
            <person name="Zhang W."/>
            <person name="Yang X."/>
            <person name="Jeffery I.B."/>
            <person name="Cooney J.C."/>
            <person name="Kagawa T.F."/>
            <person name="Liu W."/>
            <person name="Song Y."/>
            <person name="Salvetti E."/>
            <person name="Wrobel A."/>
            <person name="Rasinkangas P."/>
            <person name="Parkhill J."/>
            <person name="Rea M.C."/>
            <person name="O'Sullivan O."/>
            <person name="Ritari J."/>
            <person name="Douillard F.P."/>
            <person name="Paul Ross R."/>
            <person name="Yang R."/>
            <person name="Briner A.E."/>
            <person name="Felis G.E."/>
            <person name="de Vos W.M."/>
            <person name="Barrangou R."/>
            <person name="Klaenhammer T.R."/>
            <person name="Caufield P.W."/>
            <person name="Cui Y."/>
            <person name="Zhang H."/>
            <person name="O'Toole P.W."/>
        </authorList>
    </citation>
    <scope>NUCLEOTIDE SEQUENCE [LARGE SCALE GENOMIC DNA]</scope>
    <source>
        <strain evidence="2 3">DSM 22467</strain>
    </source>
</reference>
<dbReference type="PATRIC" id="fig|616990.3.peg.1885"/>
<organism evidence="2 3">
    <name type="scientific">Levilactobacillus paucivorans</name>
    <dbReference type="NCBI Taxonomy" id="616990"/>
    <lineage>
        <taxon>Bacteria</taxon>
        <taxon>Bacillati</taxon>
        <taxon>Bacillota</taxon>
        <taxon>Bacilli</taxon>
        <taxon>Lactobacillales</taxon>
        <taxon>Lactobacillaceae</taxon>
        <taxon>Levilactobacillus</taxon>
    </lineage>
</organism>
<proteinExistence type="predicted"/>